<feature type="compositionally biased region" description="Low complexity" evidence="6">
    <location>
        <begin position="1"/>
        <end position="11"/>
    </location>
</feature>
<evidence type="ECO:0000256" key="4">
    <source>
        <dbReference type="ARBA" id="ARBA00023002"/>
    </source>
</evidence>
<keyword evidence="2" id="KW-0479">Metal-binding</keyword>
<dbReference type="EMBL" id="SNXW01000001">
    <property type="protein sequence ID" value="TDP87909.1"/>
    <property type="molecule type" value="Genomic_DNA"/>
</dbReference>
<sequence length="409" mass="45171">MRGMNAPASSLPLPPSPDTPTPLLGGLSPSAFMRRHWQKKPLLIRQAVPGVQAPLDRAALFALAGEEAVESRLIVQQRLAQAQPGKVGKGAKAAAAVADDAGWSLKHGPLNRRSLPPLTQPGWTLLVQGLDLHVPAAHELLQRFRFVPDARLDDLMISYATDGGGVGPHYDSYDVFLLQVHGQRRWRVGKLKDDSLQPDVPLKILSHFEPEEEYLLEPGDMLYLPPMWAHDGVAQGECMTCSIGFRVPEATELAREVLIRFVEELDSEAPRRLYRDPKQEATETPGLIPDALEAFAADAIERLLKDRDGLRSALGEILTEPKPRVWFEAGEPLPEGVGVRLDARTRMVYDGQRVFANGESWRAAGQDARHLCELADRRGLSAKTVARASATLRELLNQWAEDGWLHPQP</sequence>
<comment type="cofactor">
    <cofactor evidence="1">
        <name>Fe(2+)</name>
        <dbReference type="ChEBI" id="CHEBI:29033"/>
    </cofactor>
</comment>
<dbReference type="PANTHER" id="PTHR13096:SF8">
    <property type="entry name" value="RIBOSOMAL OXYGENASE 1"/>
    <property type="match status" value="1"/>
</dbReference>
<keyword evidence="8" id="KW-0687">Ribonucleoprotein</keyword>
<proteinExistence type="predicted"/>
<keyword evidence="9" id="KW-1185">Reference proteome</keyword>
<keyword evidence="8" id="KW-0689">Ribosomal protein</keyword>
<evidence type="ECO:0000256" key="5">
    <source>
        <dbReference type="ARBA" id="ARBA00023004"/>
    </source>
</evidence>
<dbReference type="InterPro" id="IPR039994">
    <property type="entry name" value="NO66-like"/>
</dbReference>
<dbReference type="Proteomes" id="UP000294593">
    <property type="component" value="Unassembled WGS sequence"/>
</dbReference>
<reference evidence="8 9" key="1">
    <citation type="submission" date="2019-03" db="EMBL/GenBank/DDBJ databases">
        <title>Genomic Encyclopedia of Type Strains, Phase IV (KMG-IV): sequencing the most valuable type-strain genomes for metagenomic binning, comparative biology and taxonomic classification.</title>
        <authorList>
            <person name="Goeker M."/>
        </authorList>
    </citation>
    <scope>NUCLEOTIDE SEQUENCE [LARGE SCALE GENOMIC DNA]</scope>
    <source>
        <strain evidence="8 9">DSM 11901</strain>
    </source>
</reference>
<dbReference type="PANTHER" id="PTHR13096">
    <property type="entry name" value="MINA53 MYC INDUCED NUCLEAR ANTIGEN"/>
    <property type="match status" value="1"/>
</dbReference>
<dbReference type="Gene3D" id="2.60.120.650">
    <property type="entry name" value="Cupin"/>
    <property type="match status" value="1"/>
</dbReference>
<keyword evidence="5" id="KW-0408">Iron</keyword>
<accession>A0A4R6RML2</accession>
<evidence type="ECO:0000259" key="7">
    <source>
        <dbReference type="PROSITE" id="PS51184"/>
    </source>
</evidence>
<evidence type="ECO:0000313" key="9">
    <source>
        <dbReference type="Proteomes" id="UP000294593"/>
    </source>
</evidence>
<keyword evidence="3" id="KW-0223">Dioxygenase</keyword>
<dbReference type="Pfam" id="PF08007">
    <property type="entry name" value="JmjC_2"/>
    <property type="match status" value="1"/>
</dbReference>
<gene>
    <name evidence="8" type="ORF">EV672_10140</name>
</gene>
<dbReference type="InterPro" id="IPR046799">
    <property type="entry name" value="ROXA-like_wH"/>
</dbReference>
<name>A0A4R6RML2_9BURK</name>
<dbReference type="GO" id="GO:0016706">
    <property type="term" value="F:2-oxoglutarate-dependent dioxygenase activity"/>
    <property type="evidence" value="ECO:0007669"/>
    <property type="project" value="TreeGrafter"/>
</dbReference>
<dbReference type="AlphaFoldDB" id="A0A4R6RML2"/>
<keyword evidence="4" id="KW-0560">Oxidoreductase</keyword>
<dbReference type="SMART" id="SM00558">
    <property type="entry name" value="JmjC"/>
    <property type="match status" value="1"/>
</dbReference>
<dbReference type="SUPFAM" id="SSF51197">
    <property type="entry name" value="Clavaminate synthase-like"/>
    <property type="match status" value="1"/>
</dbReference>
<dbReference type="Gene3D" id="3.40.366.30">
    <property type="entry name" value="50S ribosomal protein L16 arginine hydroxylase, Chain A, Domain 2"/>
    <property type="match status" value="1"/>
</dbReference>
<feature type="domain" description="JmjC" evidence="7">
    <location>
        <begin position="136"/>
        <end position="262"/>
    </location>
</feature>
<evidence type="ECO:0000256" key="3">
    <source>
        <dbReference type="ARBA" id="ARBA00022964"/>
    </source>
</evidence>
<dbReference type="GO" id="GO:0005840">
    <property type="term" value="C:ribosome"/>
    <property type="evidence" value="ECO:0007669"/>
    <property type="project" value="UniProtKB-KW"/>
</dbReference>
<feature type="region of interest" description="Disordered" evidence="6">
    <location>
        <begin position="1"/>
        <end position="27"/>
    </location>
</feature>
<dbReference type="Pfam" id="PF20514">
    <property type="entry name" value="WHD_ROXA"/>
    <property type="match status" value="1"/>
</dbReference>
<comment type="caution">
    <text evidence="8">The sequence shown here is derived from an EMBL/GenBank/DDBJ whole genome shotgun (WGS) entry which is preliminary data.</text>
</comment>
<evidence type="ECO:0000256" key="6">
    <source>
        <dbReference type="SAM" id="MobiDB-lite"/>
    </source>
</evidence>
<dbReference type="PROSITE" id="PS51184">
    <property type="entry name" value="JMJC"/>
    <property type="match status" value="1"/>
</dbReference>
<dbReference type="GO" id="GO:0046872">
    <property type="term" value="F:metal ion binding"/>
    <property type="evidence" value="ECO:0007669"/>
    <property type="project" value="UniProtKB-KW"/>
</dbReference>
<protein>
    <submittedName>
        <fullName evidence="8">50S ribosomal protein L16 3-hydroxylase</fullName>
    </submittedName>
</protein>
<evidence type="ECO:0000256" key="2">
    <source>
        <dbReference type="ARBA" id="ARBA00022723"/>
    </source>
</evidence>
<evidence type="ECO:0000313" key="8">
    <source>
        <dbReference type="EMBL" id="TDP87909.1"/>
    </source>
</evidence>
<evidence type="ECO:0000256" key="1">
    <source>
        <dbReference type="ARBA" id="ARBA00001954"/>
    </source>
</evidence>
<dbReference type="InterPro" id="IPR003347">
    <property type="entry name" value="JmjC_dom"/>
</dbReference>
<organism evidence="8 9">
    <name type="scientific">Aquabacterium commune</name>
    <dbReference type="NCBI Taxonomy" id="70586"/>
    <lineage>
        <taxon>Bacteria</taxon>
        <taxon>Pseudomonadati</taxon>
        <taxon>Pseudomonadota</taxon>
        <taxon>Betaproteobacteria</taxon>
        <taxon>Burkholderiales</taxon>
        <taxon>Aquabacterium</taxon>
    </lineage>
</organism>